<name>A0ABD3HLF7_9MARC</name>
<sequence length="89" mass="10020">MLLDRNIFSKIKLGFLLVGHTHDFVDQMFSRFSQALRHENAFTMSRLFRIAIDKEASELDGNISPASDIVSADDEETDFSGPDSDPDVQ</sequence>
<keyword evidence="4" id="KW-1185">Reference proteome</keyword>
<dbReference type="EMBL" id="JBJQOH010000003">
    <property type="protein sequence ID" value="KAL3692218.1"/>
    <property type="molecule type" value="Genomic_DNA"/>
</dbReference>
<gene>
    <name evidence="3" type="ORF">R1sor_005869</name>
</gene>
<dbReference type="Proteomes" id="UP001633002">
    <property type="component" value="Unassembled WGS sequence"/>
</dbReference>
<dbReference type="PANTHER" id="PTHR33153:SF3">
    <property type="entry name" value="TRAFFICKING PROTEIN PARTICLE COMPLEX SUBUNIT 11 DOMAIN-CONTAINING PROTEIN"/>
    <property type="match status" value="1"/>
</dbReference>
<evidence type="ECO:0000259" key="2">
    <source>
        <dbReference type="Pfam" id="PF25273"/>
    </source>
</evidence>
<feature type="compositionally biased region" description="Acidic residues" evidence="1">
    <location>
        <begin position="71"/>
        <end position="89"/>
    </location>
</feature>
<dbReference type="AlphaFoldDB" id="A0ABD3HLF7"/>
<protein>
    <recommendedName>
        <fullName evidence="2">DUF7869 domain-containing protein</fullName>
    </recommendedName>
</protein>
<evidence type="ECO:0000256" key="1">
    <source>
        <dbReference type="SAM" id="MobiDB-lite"/>
    </source>
</evidence>
<accession>A0ABD3HLF7</accession>
<reference evidence="3 4" key="1">
    <citation type="submission" date="2024-09" db="EMBL/GenBank/DDBJ databases">
        <title>Chromosome-scale assembly of Riccia sorocarpa.</title>
        <authorList>
            <person name="Paukszto L."/>
        </authorList>
    </citation>
    <scope>NUCLEOTIDE SEQUENCE [LARGE SCALE GENOMIC DNA]</scope>
    <source>
        <strain evidence="3">LP-2024</strain>
        <tissue evidence="3">Aerial parts of the thallus</tissue>
    </source>
</reference>
<feature type="region of interest" description="Disordered" evidence="1">
    <location>
        <begin position="61"/>
        <end position="89"/>
    </location>
</feature>
<evidence type="ECO:0000313" key="3">
    <source>
        <dbReference type="EMBL" id="KAL3692218.1"/>
    </source>
</evidence>
<comment type="caution">
    <text evidence="3">The sequence shown here is derived from an EMBL/GenBank/DDBJ whole genome shotgun (WGS) entry which is preliminary data.</text>
</comment>
<dbReference type="Pfam" id="PF25273">
    <property type="entry name" value="DUF7869"/>
    <property type="match status" value="1"/>
</dbReference>
<evidence type="ECO:0000313" key="4">
    <source>
        <dbReference type="Proteomes" id="UP001633002"/>
    </source>
</evidence>
<dbReference type="InterPro" id="IPR057191">
    <property type="entry name" value="DUF7869"/>
</dbReference>
<dbReference type="PANTHER" id="PTHR33153">
    <property type="entry name" value="MYND-TYPE DOMAIN-CONTAINING PROTEIN"/>
    <property type="match status" value="1"/>
</dbReference>
<proteinExistence type="predicted"/>
<organism evidence="3 4">
    <name type="scientific">Riccia sorocarpa</name>
    <dbReference type="NCBI Taxonomy" id="122646"/>
    <lineage>
        <taxon>Eukaryota</taxon>
        <taxon>Viridiplantae</taxon>
        <taxon>Streptophyta</taxon>
        <taxon>Embryophyta</taxon>
        <taxon>Marchantiophyta</taxon>
        <taxon>Marchantiopsida</taxon>
        <taxon>Marchantiidae</taxon>
        <taxon>Marchantiales</taxon>
        <taxon>Ricciaceae</taxon>
        <taxon>Riccia</taxon>
    </lineage>
</organism>
<feature type="domain" description="DUF7869" evidence="2">
    <location>
        <begin position="1"/>
        <end position="50"/>
    </location>
</feature>